<proteinExistence type="predicted"/>
<dbReference type="PANTHER" id="PTHR38451:SF1">
    <property type="entry name" value="TRNA (ADENINE(22)-N(1))-METHYLTRANSFERASE"/>
    <property type="match status" value="1"/>
</dbReference>
<sequence length="247" mass="28143">MPKPKTTMKQNRFPPRIQAITHAGSGNYDCIWDTCCDHGQIGEGFLLSGQQQSDACHPAPNTHVYFVDQVAHICEQLQSRLEAQYSSASFSVLCQDAASICLQRSAMPALRHLVVIAGVYGHTAIDIMHSILTHNDVSLKPSIDFLLCPNYELFELRQWLIEQNFSMKREEIVLQKTRLNEILLVSPISNKFDSAPSLTGKSWNLDCDIQRQHVQGLFEHRQRQARQNNDENAIIARDLYQKLLNQR</sequence>
<protein>
    <recommendedName>
        <fullName evidence="3">SAM-dependent methyltransferase</fullName>
    </recommendedName>
</protein>
<dbReference type="InterPro" id="IPR029063">
    <property type="entry name" value="SAM-dependent_MTases_sf"/>
</dbReference>
<dbReference type="Gene3D" id="3.40.50.150">
    <property type="entry name" value="Vaccinia Virus protein VP39"/>
    <property type="match status" value="1"/>
</dbReference>
<dbReference type="OrthoDB" id="6862131at2"/>
<dbReference type="Proteomes" id="UP000441399">
    <property type="component" value="Unassembled WGS sequence"/>
</dbReference>
<name>A0A5S9QRV3_9GAMM</name>
<keyword evidence="2" id="KW-1185">Reference proteome</keyword>
<gene>
    <name evidence="1" type="ORF">OPDIPICF_02553</name>
</gene>
<dbReference type="AlphaFoldDB" id="A0A5S9QRV3"/>
<organism evidence="1 2">
    <name type="scientific">BD1-7 clade bacterium</name>
    <dbReference type="NCBI Taxonomy" id="2029982"/>
    <lineage>
        <taxon>Bacteria</taxon>
        <taxon>Pseudomonadati</taxon>
        <taxon>Pseudomonadota</taxon>
        <taxon>Gammaproteobacteria</taxon>
        <taxon>Cellvibrionales</taxon>
        <taxon>Spongiibacteraceae</taxon>
        <taxon>BD1-7 clade</taxon>
    </lineage>
</organism>
<evidence type="ECO:0000313" key="1">
    <source>
        <dbReference type="EMBL" id="CAA0122144.1"/>
    </source>
</evidence>
<evidence type="ECO:0000313" key="2">
    <source>
        <dbReference type="Proteomes" id="UP000441399"/>
    </source>
</evidence>
<evidence type="ECO:0008006" key="3">
    <source>
        <dbReference type="Google" id="ProtNLM"/>
    </source>
</evidence>
<accession>A0A5S9QRV3</accession>
<dbReference type="Pfam" id="PF12847">
    <property type="entry name" value="Methyltransf_18"/>
    <property type="match status" value="1"/>
</dbReference>
<dbReference type="EMBL" id="CACSIO010000045">
    <property type="protein sequence ID" value="CAA0122144.1"/>
    <property type="molecule type" value="Genomic_DNA"/>
</dbReference>
<dbReference type="PANTHER" id="PTHR38451">
    <property type="entry name" value="TRNA (ADENINE(22)-N(1))-METHYLTRANSFERASE"/>
    <property type="match status" value="1"/>
</dbReference>
<reference evidence="1 2" key="1">
    <citation type="submission" date="2019-11" db="EMBL/GenBank/DDBJ databases">
        <authorList>
            <person name="Holert J."/>
        </authorList>
    </citation>
    <scope>NUCLEOTIDE SEQUENCE [LARGE SCALE GENOMIC DNA]</scope>
    <source>
        <strain evidence="1">SB11_3</strain>
    </source>
</reference>